<keyword evidence="3" id="KW-0677">Repeat</keyword>
<comment type="caution">
    <text evidence="8">The sequence shown here is derived from an EMBL/GenBank/DDBJ whole genome shotgun (WGS) entry which is preliminary data.</text>
</comment>
<dbReference type="PANTHER" id="PTHR18763:SF0">
    <property type="entry name" value="WD REPEAT-CONTAINING PROTEIN 18"/>
    <property type="match status" value="1"/>
</dbReference>
<sequence length="524" mass="57031">MLLRETILCAATPTTGPGAIAIHDLQTGSTLASFKQTNAAPHSTAVVLSQDGQGGFLLAAQHDKSILNVYNFQKDQVNLKIVLPEKLSCIAIDHSGEFCAGGTSQGRIYLWEVASGVLFNSWDAHYRQVTVLRFTHDGVALLSGSEDSGVGVWSVSRLLDDDMTSDLPLPYCVLSDHTLPVTDIACGIGAFPNCRVLSSSVDHSVKLWDISSQTLLTTFQFPQPISCLAWDLTERMFFAASKDGSIHQMNLFRQKEDKSGGHVIEAIGGAGVTDIIRVGDEEQTKAQKRRLISVGEPVVSITISLTSALLLAGTATGIIHIYDIPSHQLLRSLSTHKGFSITHLATMLKPPDLIGHVSLSIGAGHSSESSIPVKPVAPFQRMRDAKSREAHDITMILPVQDNVSSFFAPHTEHKLMLLYGMIYRSTKTKGNVYTAEALLRDHDFFVRPVGSAGQDAVSLQSKVNELETEVARLREQLGKAKGVNDMMWETVVQKVVGHGKEKESDKQGAGAEDERRRKRGRTDS</sequence>
<dbReference type="GO" id="GO:0005656">
    <property type="term" value="C:nuclear pre-replicative complex"/>
    <property type="evidence" value="ECO:0007669"/>
    <property type="project" value="TreeGrafter"/>
</dbReference>
<dbReference type="PANTHER" id="PTHR18763">
    <property type="entry name" value="WD-REPEAT PROTEIN 18"/>
    <property type="match status" value="1"/>
</dbReference>
<proteinExistence type="inferred from homology"/>
<comment type="function">
    <text evidence="5">Component of the RIX1 complex required for processing of ITS2 sequences from 35S pre-rRNA.</text>
</comment>
<evidence type="ECO:0000256" key="7">
    <source>
        <dbReference type="SAM" id="MobiDB-lite"/>
    </source>
</evidence>
<comment type="similarity">
    <text evidence="1 5">Belongs to the WD repeat IPI3/WDR18 family.</text>
</comment>
<dbReference type="PROSITE" id="PS50294">
    <property type="entry name" value="WD_REPEATS_REGION"/>
    <property type="match status" value="1"/>
</dbReference>
<dbReference type="InterPro" id="IPR001680">
    <property type="entry name" value="WD40_rpt"/>
</dbReference>
<feature type="region of interest" description="Disordered" evidence="7">
    <location>
        <begin position="495"/>
        <end position="524"/>
    </location>
</feature>
<comment type="subunit">
    <text evidence="5">Component of the RIX1 complex, composed of IPI1, RIX1/IPI2 and IPI3 in a 1:2:2 stoichiometry. The complex interacts (via RIX1) with MDN1 (via its hexameric AAA ATPase ring) and the pre-60S ribosome particles.</text>
</comment>
<gene>
    <name evidence="8" type="ORF">MVEN_01024300</name>
</gene>
<evidence type="ECO:0000256" key="4">
    <source>
        <dbReference type="PROSITE-ProRule" id="PRU00221"/>
    </source>
</evidence>
<keyword evidence="5" id="KW-0539">Nucleus</keyword>
<keyword evidence="5" id="KW-0698">rRNA processing</keyword>
<keyword evidence="9" id="KW-1185">Reference proteome</keyword>
<evidence type="ECO:0000256" key="6">
    <source>
        <dbReference type="SAM" id="Coils"/>
    </source>
</evidence>
<dbReference type="EMBL" id="JACAZI010000007">
    <property type="protein sequence ID" value="KAF7356885.1"/>
    <property type="molecule type" value="Genomic_DNA"/>
</dbReference>
<evidence type="ECO:0000256" key="2">
    <source>
        <dbReference type="ARBA" id="ARBA00022574"/>
    </source>
</evidence>
<dbReference type="SUPFAM" id="SSF50978">
    <property type="entry name" value="WD40 repeat-like"/>
    <property type="match status" value="1"/>
</dbReference>
<dbReference type="InterPro" id="IPR036322">
    <property type="entry name" value="WD40_repeat_dom_sf"/>
</dbReference>
<dbReference type="Proteomes" id="UP000620124">
    <property type="component" value="Unassembled WGS sequence"/>
</dbReference>
<dbReference type="PROSITE" id="PS50082">
    <property type="entry name" value="WD_REPEATS_2"/>
    <property type="match status" value="2"/>
</dbReference>
<dbReference type="GO" id="GO:0006364">
    <property type="term" value="P:rRNA processing"/>
    <property type="evidence" value="ECO:0007669"/>
    <property type="project" value="UniProtKB-UniRule"/>
</dbReference>
<dbReference type="AlphaFoldDB" id="A0A8H6YF54"/>
<comment type="subcellular location">
    <subcellularLocation>
        <location evidence="5">Nucleus</location>
    </subcellularLocation>
</comment>
<evidence type="ECO:0000256" key="5">
    <source>
        <dbReference type="RuleBase" id="RU369067"/>
    </source>
</evidence>
<evidence type="ECO:0000256" key="3">
    <source>
        <dbReference type="ARBA" id="ARBA00022737"/>
    </source>
</evidence>
<dbReference type="OrthoDB" id="756370at2759"/>
<reference evidence="8" key="1">
    <citation type="submission" date="2020-05" db="EMBL/GenBank/DDBJ databases">
        <title>Mycena genomes resolve the evolution of fungal bioluminescence.</title>
        <authorList>
            <person name="Tsai I.J."/>
        </authorList>
    </citation>
    <scope>NUCLEOTIDE SEQUENCE</scope>
    <source>
        <strain evidence="8">CCC161011</strain>
    </source>
</reference>
<dbReference type="SMART" id="SM00320">
    <property type="entry name" value="WD40"/>
    <property type="match status" value="5"/>
</dbReference>
<dbReference type="Pfam" id="PF00400">
    <property type="entry name" value="WD40"/>
    <property type="match status" value="3"/>
</dbReference>
<dbReference type="Gene3D" id="2.130.10.10">
    <property type="entry name" value="YVTN repeat-like/Quinoprotein amine dehydrogenase"/>
    <property type="match status" value="2"/>
</dbReference>
<dbReference type="InterPro" id="IPR019775">
    <property type="entry name" value="WD40_repeat_CS"/>
</dbReference>
<feature type="coiled-coil region" evidence="6">
    <location>
        <begin position="456"/>
        <end position="483"/>
    </location>
</feature>
<evidence type="ECO:0000313" key="9">
    <source>
        <dbReference type="Proteomes" id="UP000620124"/>
    </source>
</evidence>
<evidence type="ECO:0000256" key="1">
    <source>
        <dbReference type="ARBA" id="ARBA00010143"/>
    </source>
</evidence>
<protein>
    <recommendedName>
        <fullName evidence="5">Pre-rRNA-processing protein IPI3</fullName>
    </recommendedName>
</protein>
<name>A0A8H6YF54_9AGAR</name>
<feature type="repeat" description="WD" evidence="4">
    <location>
        <begin position="122"/>
        <end position="156"/>
    </location>
</feature>
<keyword evidence="6" id="KW-0175">Coiled coil</keyword>
<dbReference type="GO" id="GO:0120330">
    <property type="term" value="C:rixosome complex"/>
    <property type="evidence" value="ECO:0007669"/>
    <property type="project" value="UniProtKB-UniRule"/>
</dbReference>
<dbReference type="InterPro" id="IPR045227">
    <property type="entry name" value="WDR18/Ipi3/RID3"/>
</dbReference>
<organism evidence="8 9">
    <name type="scientific">Mycena venus</name>
    <dbReference type="NCBI Taxonomy" id="2733690"/>
    <lineage>
        <taxon>Eukaryota</taxon>
        <taxon>Fungi</taxon>
        <taxon>Dikarya</taxon>
        <taxon>Basidiomycota</taxon>
        <taxon>Agaricomycotina</taxon>
        <taxon>Agaricomycetes</taxon>
        <taxon>Agaricomycetidae</taxon>
        <taxon>Agaricales</taxon>
        <taxon>Marasmiineae</taxon>
        <taxon>Mycenaceae</taxon>
        <taxon>Mycena</taxon>
    </lineage>
</organism>
<evidence type="ECO:0000313" key="8">
    <source>
        <dbReference type="EMBL" id="KAF7356885.1"/>
    </source>
</evidence>
<dbReference type="PROSITE" id="PS00678">
    <property type="entry name" value="WD_REPEATS_1"/>
    <property type="match status" value="1"/>
</dbReference>
<dbReference type="GO" id="GO:0006261">
    <property type="term" value="P:DNA-templated DNA replication"/>
    <property type="evidence" value="ECO:0007669"/>
    <property type="project" value="TreeGrafter"/>
</dbReference>
<accession>A0A8H6YF54</accession>
<keyword evidence="2 4" id="KW-0853">WD repeat</keyword>
<feature type="repeat" description="WD" evidence="4">
    <location>
        <begin position="196"/>
        <end position="218"/>
    </location>
</feature>
<dbReference type="InterPro" id="IPR015943">
    <property type="entry name" value="WD40/YVTN_repeat-like_dom_sf"/>
</dbReference>